<keyword evidence="3" id="KW-1185">Reference proteome</keyword>
<gene>
    <name evidence="2" type="ORF">CLO192961_LOCUS214463</name>
</gene>
<name>A0ABY6UAE5_BIOOC</name>
<protein>
    <recommendedName>
        <fullName evidence="4">Fungal-type protein kinase domain-containing protein</fullName>
    </recommendedName>
</protein>
<evidence type="ECO:0000313" key="2">
    <source>
        <dbReference type="EMBL" id="VUC27559.1"/>
    </source>
</evidence>
<evidence type="ECO:0008006" key="4">
    <source>
        <dbReference type="Google" id="ProtNLM"/>
    </source>
</evidence>
<dbReference type="EMBL" id="CABFNS010000771">
    <property type="protein sequence ID" value="VUC27559.1"/>
    <property type="molecule type" value="Genomic_DNA"/>
</dbReference>
<organism evidence="2 3">
    <name type="scientific">Bionectria ochroleuca</name>
    <name type="common">Gliocladium roseum</name>
    <dbReference type="NCBI Taxonomy" id="29856"/>
    <lineage>
        <taxon>Eukaryota</taxon>
        <taxon>Fungi</taxon>
        <taxon>Dikarya</taxon>
        <taxon>Ascomycota</taxon>
        <taxon>Pezizomycotina</taxon>
        <taxon>Sordariomycetes</taxon>
        <taxon>Hypocreomycetidae</taxon>
        <taxon>Hypocreales</taxon>
        <taxon>Bionectriaceae</taxon>
        <taxon>Clonostachys</taxon>
    </lineage>
</organism>
<evidence type="ECO:0000256" key="1">
    <source>
        <dbReference type="SAM" id="MobiDB-lite"/>
    </source>
</evidence>
<reference evidence="2 3" key="1">
    <citation type="submission" date="2019-06" db="EMBL/GenBank/DDBJ databases">
        <authorList>
            <person name="Broberg M."/>
        </authorList>
    </citation>
    <scope>NUCLEOTIDE SEQUENCE [LARGE SCALE GENOMIC DNA]</scope>
</reference>
<comment type="caution">
    <text evidence="2">The sequence shown here is derived from an EMBL/GenBank/DDBJ whole genome shotgun (WGS) entry which is preliminary data.</text>
</comment>
<sequence length="373" mass="43282">MSQQGHHQHYPPWLPQDPILYRLYCYMYNMSDAEWAASAFWQAYLQQLVPMSTRSVAICEHPPDEGRSKVDMVVIGPRDSAPHRIRLNAIMEFKHKSFSREGLKSQTNGYGKQVFEKHRHIEKLPSLSVRGPKFWVGYQSRRNQNLRSFFRDFDDWVDLADLRAIRCLENFIGAAINPGHVEDYRYYGPHNISQAPQIQNPPEEQQPFGFYENYTTTTGYHVAEASTSGQAQSMVEGAGEETAQSINEGDAEEMAQSINESAAEGTFEHDVPEDEVMGNTEIEQVTESEEDEREDTKKGKGKEKARDTTQGGGKVRFVEIKKKGHIMHKDEYYFIDKHKKTILTKAKEWERIEHHRYRYKKDHRYMAKTLPWG</sequence>
<evidence type="ECO:0000313" key="3">
    <source>
        <dbReference type="Proteomes" id="UP000766486"/>
    </source>
</evidence>
<feature type="compositionally biased region" description="Acidic residues" evidence="1">
    <location>
        <begin position="284"/>
        <end position="293"/>
    </location>
</feature>
<feature type="compositionally biased region" description="Basic and acidic residues" evidence="1">
    <location>
        <begin position="294"/>
        <end position="307"/>
    </location>
</feature>
<feature type="region of interest" description="Disordered" evidence="1">
    <location>
        <begin position="262"/>
        <end position="313"/>
    </location>
</feature>
<accession>A0ABY6UAE5</accession>
<proteinExistence type="predicted"/>
<dbReference type="Proteomes" id="UP000766486">
    <property type="component" value="Unassembled WGS sequence"/>
</dbReference>